<dbReference type="Proteomes" id="UP000061362">
    <property type="component" value="Chromosome"/>
</dbReference>
<dbReference type="GO" id="GO:0005524">
    <property type="term" value="F:ATP binding"/>
    <property type="evidence" value="ECO:0007669"/>
    <property type="project" value="UniProtKB-UniRule"/>
</dbReference>
<dbReference type="EC" id="2.7.4.3" evidence="7"/>
<dbReference type="PATRIC" id="fig|43687.5.peg.2330"/>
<evidence type="ECO:0000256" key="7">
    <source>
        <dbReference type="HAMAP-Rule" id="MF_00039"/>
    </source>
</evidence>
<keyword evidence="6 7" id="KW-0067">ATP-binding</keyword>
<evidence type="ECO:0000313" key="16">
    <source>
        <dbReference type="Proteomes" id="UP000061362"/>
    </source>
</evidence>
<evidence type="ECO:0000313" key="15">
    <source>
        <dbReference type="Proteomes" id="UP000056255"/>
    </source>
</evidence>
<keyword evidence="2 7" id="KW-0698">rRNA processing</keyword>
<evidence type="ECO:0000256" key="2">
    <source>
        <dbReference type="ARBA" id="ARBA00022552"/>
    </source>
</evidence>
<comment type="similarity">
    <text evidence="7">Belongs to the adenylate kinase family. AK6 subfamily.</text>
</comment>
<comment type="catalytic activity">
    <reaction evidence="7">
        <text>ATP + H2O = ADP + phosphate + H(+)</text>
        <dbReference type="Rhea" id="RHEA:13065"/>
        <dbReference type="ChEBI" id="CHEBI:15377"/>
        <dbReference type="ChEBI" id="CHEBI:15378"/>
        <dbReference type="ChEBI" id="CHEBI:30616"/>
        <dbReference type="ChEBI" id="CHEBI:43474"/>
        <dbReference type="ChEBI" id="CHEBI:456216"/>
    </reaction>
</comment>
<gene>
    <name evidence="8" type="ORF">HA72_2172</name>
    <name evidence="9" type="ORF">MsedA_2224</name>
    <name evidence="10" type="ORF">MsedB_2226</name>
    <name evidence="11" type="ORF">MsedC_2224</name>
    <name evidence="12" type="ORF">MsedD_2225</name>
    <name evidence="13" type="ORF">MsedE_2227</name>
</gene>
<dbReference type="EMBL" id="CP008822">
    <property type="protein sequence ID" value="AIM28294.1"/>
    <property type="molecule type" value="Genomic_DNA"/>
</dbReference>
<dbReference type="AlphaFoldDB" id="A0A088E766"/>
<evidence type="ECO:0000256" key="5">
    <source>
        <dbReference type="ARBA" id="ARBA00022777"/>
    </source>
</evidence>
<evidence type="ECO:0000313" key="14">
    <source>
        <dbReference type="Proteomes" id="UP000029084"/>
    </source>
</evidence>
<comment type="catalytic activity">
    <reaction evidence="7">
        <text>AMP + ATP = 2 ADP</text>
        <dbReference type="Rhea" id="RHEA:12973"/>
        <dbReference type="ChEBI" id="CHEBI:30616"/>
        <dbReference type="ChEBI" id="CHEBI:456215"/>
        <dbReference type="ChEBI" id="CHEBI:456216"/>
        <dbReference type="EC" id="2.7.4.3"/>
    </reaction>
</comment>
<organism evidence="8 14">
    <name type="scientific">Metallosphaera sedula</name>
    <dbReference type="NCBI Taxonomy" id="43687"/>
    <lineage>
        <taxon>Archaea</taxon>
        <taxon>Thermoproteota</taxon>
        <taxon>Thermoprotei</taxon>
        <taxon>Sulfolobales</taxon>
        <taxon>Sulfolobaceae</taxon>
        <taxon>Metallosphaera</taxon>
    </lineage>
</organism>
<protein>
    <recommendedName>
        <fullName evidence="7">Putative adenylate kinase</fullName>
        <shortName evidence="7">AK</shortName>
        <ecNumber evidence="7">2.7.4.3</ecNumber>
    </recommendedName>
    <alternativeName>
        <fullName evidence="7">ATP-AMP transphosphorylase</fullName>
    </alternativeName>
</protein>
<comment type="function">
    <text evidence="7">Broad-specificity nucleoside monophosphate (NMP) kinase that catalyzes the reversible transfer of the terminal phosphate group between nucleoside triphosphates and monophosphates. Has also ATPase activity. Involved in the late maturation steps of the 30S ribosomal particles, specifically 16S rRNA maturation. While NMP activity is not required for ribosome maturation, ATPase activity is. Associates transiently with small ribosomal subunit protein uS11. ATP hydrolysis breaks the interaction with uS11. May temporarily remove uS11 from the ribosome to enable a conformational change of the ribosomal RNA that is needed for the final maturation step of the small ribosomal subunit.</text>
</comment>
<evidence type="ECO:0000313" key="13">
    <source>
        <dbReference type="EMBL" id="AKV84065.1"/>
    </source>
</evidence>
<feature type="binding site" evidence="7">
    <location>
        <position position="12"/>
    </location>
    <ligand>
        <name>ATP</name>
        <dbReference type="ChEBI" id="CHEBI:30616"/>
    </ligand>
</feature>
<reference evidence="16 17" key="2">
    <citation type="journal article" date="2015" name="Genome Announc.">
        <title>Complete Genome Sequences of Evolved Arsenate-Resistant Metallosphaera sedula Strains.</title>
        <authorList>
            <person name="Ai C."/>
            <person name="McCarthy S."/>
            <person name="Schackwitz W."/>
            <person name="Martin J."/>
            <person name="Lipzen A."/>
            <person name="Blum P."/>
        </authorList>
    </citation>
    <scope>NUCLEOTIDE SEQUENCE [LARGE SCALE GENOMIC DNA]</scope>
    <source>
        <strain evidence="11 17">ARS120-1</strain>
        <strain evidence="12 16">ARS120-2</strain>
        <strain evidence="9 19">ARS50-1</strain>
        <strain evidence="10 18">ARS50-2</strain>
    </source>
</reference>
<comment type="caution">
    <text evidence="7">Lacks conserved residue(s) required for the propagation of feature annotation.</text>
</comment>
<dbReference type="OrthoDB" id="8730at2157"/>
<dbReference type="EMBL" id="CP012173">
    <property type="protein sequence ID" value="AKV77334.1"/>
    <property type="molecule type" value="Genomic_DNA"/>
</dbReference>
<dbReference type="EMBL" id="CP012172">
    <property type="protein sequence ID" value="AKV75095.1"/>
    <property type="molecule type" value="Genomic_DNA"/>
</dbReference>
<evidence type="ECO:0000313" key="17">
    <source>
        <dbReference type="Proteomes" id="UP000062398"/>
    </source>
</evidence>
<dbReference type="Proteomes" id="UP000029084">
    <property type="component" value="Chromosome"/>
</dbReference>
<reference evidence="8 14" key="1">
    <citation type="journal article" date="2014" name="J. Bacteriol.">
        <title>Role of an Archaeal PitA Transporter in the Copper and Arsenic Resistance of Metallosphaera sedula, an Extreme Thermoacidophile.</title>
        <authorList>
            <person name="McCarthy S."/>
            <person name="Ai C."/>
            <person name="Wheaton G."/>
            <person name="Tevatia R."/>
            <person name="Eckrich V."/>
            <person name="Kelly R."/>
            <person name="Blum P."/>
        </authorList>
    </citation>
    <scope>NUCLEOTIDE SEQUENCE [LARGE SCALE GENOMIC DNA]</scope>
    <source>
        <strain evidence="8 14">CuR1</strain>
    </source>
</reference>
<evidence type="ECO:0000313" key="11">
    <source>
        <dbReference type="EMBL" id="AKV79584.1"/>
    </source>
</evidence>
<dbReference type="RefSeq" id="WP_012022098.1">
    <property type="nucleotide sequence ID" value="NZ_AP019770.1"/>
</dbReference>
<name>A0A088E766_9CREN</name>
<dbReference type="InterPro" id="IPR027417">
    <property type="entry name" value="P-loop_NTPase"/>
</dbReference>
<evidence type="ECO:0000313" key="8">
    <source>
        <dbReference type="EMBL" id="AIM28294.1"/>
    </source>
</evidence>
<evidence type="ECO:0000313" key="12">
    <source>
        <dbReference type="EMBL" id="AKV81829.1"/>
    </source>
</evidence>
<evidence type="ECO:0000313" key="9">
    <source>
        <dbReference type="EMBL" id="AKV75095.1"/>
    </source>
</evidence>
<dbReference type="GO" id="GO:0042274">
    <property type="term" value="P:ribosomal small subunit biogenesis"/>
    <property type="evidence" value="ECO:0007669"/>
    <property type="project" value="UniProtKB-UniRule"/>
</dbReference>
<evidence type="ECO:0000313" key="18">
    <source>
        <dbReference type="Proteomes" id="UP000062475"/>
    </source>
</evidence>
<dbReference type="EMBL" id="CP012174">
    <property type="protein sequence ID" value="AKV79584.1"/>
    <property type="molecule type" value="Genomic_DNA"/>
</dbReference>
<dbReference type="PANTHER" id="PTHR12595">
    <property type="entry name" value="POS9-ACTIVATING FACTOR FAP7-RELATED"/>
    <property type="match status" value="1"/>
</dbReference>
<feature type="binding site" evidence="7">
    <location>
        <position position="15"/>
    </location>
    <ligand>
        <name>ATP</name>
        <dbReference type="ChEBI" id="CHEBI:30616"/>
    </ligand>
</feature>
<dbReference type="Gene3D" id="3.40.50.300">
    <property type="entry name" value="P-loop containing nucleotide triphosphate hydrolases"/>
    <property type="match status" value="1"/>
</dbReference>
<proteinExistence type="inferred from homology"/>
<evidence type="ECO:0000256" key="6">
    <source>
        <dbReference type="ARBA" id="ARBA00022840"/>
    </source>
</evidence>
<reference evidence="13 15" key="3">
    <citation type="submission" date="2015-07" db="EMBL/GenBank/DDBJ databases">
        <title>Physiological, transcriptional responses and genome re-sequencing of acid resistant extremely thermoacidophilic Metallosphaera sedula SARC-M1.</title>
        <authorList>
            <person name="Ai C."/>
            <person name="McCarthy S."/>
            <person name="Eckrich V."/>
            <person name="Rudrappa D."/>
            <person name="Qiu G."/>
            <person name="Blum P."/>
        </authorList>
    </citation>
    <scope>NUCLEOTIDE SEQUENCE [LARGE SCALE GENOMIC DNA]</scope>
    <source>
        <strain evidence="13 15">SARC-M1</strain>
    </source>
</reference>
<evidence type="ECO:0000256" key="4">
    <source>
        <dbReference type="ARBA" id="ARBA00022741"/>
    </source>
</evidence>
<dbReference type="GeneID" id="97612711"/>
<dbReference type="Proteomes" id="UP000068832">
    <property type="component" value="Chromosome"/>
</dbReference>
<dbReference type="OMA" id="QCEIFGT"/>
<dbReference type="HAMAP" id="MF_00039">
    <property type="entry name" value="Adenylate_kinase_AK6"/>
    <property type="match status" value="1"/>
</dbReference>
<feature type="binding site" evidence="7">
    <location>
        <position position="14"/>
    </location>
    <ligand>
        <name>ATP</name>
        <dbReference type="ChEBI" id="CHEBI:30616"/>
    </ligand>
</feature>
<evidence type="ECO:0000313" key="19">
    <source>
        <dbReference type="Proteomes" id="UP000068832"/>
    </source>
</evidence>
<dbReference type="Proteomes" id="UP000062398">
    <property type="component" value="Chromosome"/>
</dbReference>
<dbReference type="Proteomes" id="UP000062475">
    <property type="component" value="Chromosome"/>
</dbReference>
<evidence type="ECO:0000313" key="10">
    <source>
        <dbReference type="EMBL" id="AKV77334.1"/>
    </source>
</evidence>
<dbReference type="SMR" id="A0A088E766"/>
<dbReference type="GO" id="GO:0004017">
    <property type="term" value="F:AMP kinase activity"/>
    <property type="evidence" value="ECO:0007669"/>
    <property type="project" value="UniProtKB-UniRule"/>
</dbReference>
<accession>A0A088E766</accession>
<evidence type="ECO:0000256" key="3">
    <source>
        <dbReference type="ARBA" id="ARBA00022679"/>
    </source>
</evidence>
<keyword evidence="3 7" id="KW-0808">Transferase</keyword>
<dbReference type="Pfam" id="PF13238">
    <property type="entry name" value="AAA_18"/>
    <property type="match status" value="1"/>
</dbReference>
<keyword evidence="4 7" id="KW-0547">Nucleotide-binding</keyword>
<dbReference type="GO" id="GO:0006364">
    <property type="term" value="P:rRNA processing"/>
    <property type="evidence" value="ECO:0007669"/>
    <property type="project" value="UniProtKB-KW"/>
</dbReference>
<dbReference type="GO" id="GO:0016887">
    <property type="term" value="F:ATP hydrolysis activity"/>
    <property type="evidence" value="ECO:0007669"/>
    <property type="project" value="InterPro"/>
</dbReference>
<feature type="binding site" evidence="7">
    <location>
        <position position="105"/>
    </location>
    <ligand>
        <name>ATP</name>
        <dbReference type="ChEBI" id="CHEBI:30616"/>
    </ligand>
</feature>
<dbReference type="Proteomes" id="UP000056255">
    <property type="component" value="Chromosome"/>
</dbReference>
<keyword evidence="1 7" id="KW-0690">Ribosome biogenesis</keyword>
<dbReference type="SUPFAM" id="SSF52540">
    <property type="entry name" value="P-loop containing nucleoside triphosphate hydrolases"/>
    <property type="match status" value="1"/>
</dbReference>
<comment type="subunit">
    <text evidence="7">Interacts with uS11. Not a structural component of 40S pre-ribosomes, but transiently interacts with them by binding to uS11.</text>
</comment>
<feature type="binding site" evidence="7">
    <location>
        <position position="10"/>
    </location>
    <ligand>
        <name>ATP</name>
        <dbReference type="ChEBI" id="CHEBI:30616"/>
    </ligand>
</feature>
<feature type="binding site" evidence="7">
    <location>
        <position position="13"/>
    </location>
    <ligand>
        <name>ATP</name>
        <dbReference type="ChEBI" id="CHEBI:30616"/>
    </ligand>
</feature>
<dbReference type="EMBL" id="CP012176">
    <property type="protein sequence ID" value="AKV84065.1"/>
    <property type="molecule type" value="Genomic_DNA"/>
</dbReference>
<feature type="region of interest" description="LID" evidence="7">
    <location>
        <begin position="104"/>
        <end position="114"/>
    </location>
</feature>
<evidence type="ECO:0000256" key="1">
    <source>
        <dbReference type="ARBA" id="ARBA00022517"/>
    </source>
</evidence>
<dbReference type="EMBL" id="CP012175">
    <property type="protein sequence ID" value="AKV81829.1"/>
    <property type="molecule type" value="Genomic_DNA"/>
</dbReference>
<sequence>MIIVITGTPGVGKTTVSLLLSQRLGLEYLHVSTFVIERKLYRSYDELRSSFEIDDEEVAKELNRYLSERKNVVLETVYPSLVDNADKVVVLRKHPKVLYDELKKRGWNDIKVIENVEAEIIGYVAQEANEWFKETCEIDVTNLSPEEVVNRILGNICDKPVDWLDLPDVQDLLLALDKIIS</sequence>
<dbReference type="PANTHER" id="PTHR12595:SF0">
    <property type="entry name" value="ADENYLATE KINASE ISOENZYME 6"/>
    <property type="match status" value="1"/>
</dbReference>
<dbReference type="InterPro" id="IPR020618">
    <property type="entry name" value="Adenyl_kinase_AK6"/>
</dbReference>
<keyword evidence="5 7" id="KW-0418">Kinase</keyword>